<keyword evidence="2" id="KW-0238">DNA-binding</keyword>
<dbReference type="PANTHER" id="PTHR42756:SF1">
    <property type="entry name" value="TRANSCRIPTIONAL REPRESSOR OF EMRAB OPERON"/>
    <property type="match status" value="1"/>
</dbReference>
<dbReference type="PANTHER" id="PTHR42756">
    <property type="entry name" value="TRANSCRIPTIONAL REGULATOR, MARR"/>
    <property type="match status" value="1"/>
</dbReference>
<protein>
    <submittedName>
        <fullName evidence="4">Penicillinase repressor family protein</fullName>
    </submittedName>
</protein>
<evidence type="ECO:0000256" key="1">
    <source>
        <dbReference type="ARBA" id="ARBA00023015"/>
    </source>
</evidence>
<proteinExistence type="predicted"/>
<dbReference type="EMBL" id="CP009920">
    <property type="protein sequence ID" value="AJI25411.1"/>
    <property type="molecule type" value="Genomic_DNA"/>
</dbReference>
<evidence type="ECO:0000313" key="4">
    <source>
        <dbReference type="EMBL" id="AJI25411.1"/>
    </source>
</evidence>
<dbReference type="InterPro" id="IPR036388">
    <property type="entry name" value="WH-like_DNA-bd_sf"/>
</dbReference>
<dbReference type="Pfam" id="PF01047">
    <property type="entry name" value="MarR"/>
    <property type="match status" value="1"/>
</dbReference>
<dbReference type="SUPFAM" id="SSF46785">
    <property type="entry name" value="Winged helix' DNA-binding domain"/>
    <property type="match status" value="1"/>
</dbReference>
<dbReference type="InterPro" id="IPR036390">
    <property type="entry name" value="WH_DNA-bd_sf"/>
</dbReference>
<dbReference type="GeneID" id="93644036"/>
<dbReference type="PRINTS" id="PR00598">
    <property type="entry name" value="HTHMARR"/>
</dbReference>
<dbReference type="SMART" id="SM00347">
    <property type="entry name" value="HTH_MARR"/>
    <property type="match status" value="1"/>
</dbReference>
<dbReference type="InterPro" id="IPR023187">
    <property type="entry name" value="Tscrpt_reg_MarR-type_CS"/>
</dbReference>
<dbReference type="KEGG" id="bmeg:BG04_532"/>
<dbReference type="PROSITE" id="PS50995">
    <property type="entry name" value="HTH_MARR_2"/>
    <property type="match status" value="1"/>
</dbReference>
<keyword evidence="3" id="KW-0804">Transcription</keyword>
<reference evidence="4 5" key="1">
    <citation type="journal article" date="2015" name="Genome Announc.">
        <title>Complete genome sequences for 35 biothreat assay-relevant bacillus species.</title>
        <authorList>
            <person name="Johnson S.L."/>
            <person name="Daligault H.E."/>
            <person name="Davenport K.W."/>
            <person name="Jaissle J."/>
            <person name="Frey K.G."/>
            <person name="Ladner J.T."/>
            <person name="Broomall S.M."/>
            <person name="Bishop-Lilly K.A."/>
            <person name="Bruce D.C."/>
            <person name="Gibbons H.S."/>
            <person name="Coyne S.R."/>
            <person name="Lo C.C."/>
            <person name="Meincke L."/>
            <person name="Munk A.C."/>
            <person name="Koroleva G.I."/>
            <person name="Rosenzweig C.N."/>
            <person name="Palacios G.F."/>
            <person name="Redden C.L."/>
            <person name="Minogue T.D."/>
            <person name="Chain P.S."/>
        </authorList>
    </citation>
    <scope>NUCLEOTIDE SEQUENCE [LARGE SCALE GENOMIC DNA]</scope>
    <source>
        <strain evidence="5">ATCC 14581 / DSM 32 / JCM 2506 / NBRC 15308 / NCIMB 9376 / NCTC 10342 / NRRL B-14308 / VKM B-512</strain>
    </source>
</reference>
<dbReference type="RefSeq" id="WP_034649952.1">
    <property type="nucleotide sequence ID" value="NZ_BCVB01000012.1"/>
</dbReference>
<evidence type="ECO:0000256" key="3">
    <source>
        <dbReference type="ARBA" id="ARBA00023163"/>
    </source>
</evidence>
<dbReference type="InterPro" id="IPR000835">
    <property type="entry name" value="HTH_MarR-typ"/>
</dbReference>
<evidence type="ECO:0000256" key="2">
    <source>
        <dbReference type="ARBA" id="ARBA00023125"/>
    </source>
</evidence>
<dbReference type="HOGENOM" id="CLU_083287_18_6_9"/>
<sequence>MDLHDLTSHLIHRTDVRAMNYFKKKLKPYGMTPVRWSIISVLDSHKGITQTELAEAIDKKQTTIVEMIYAMEEKGLIKRMYSERDRRLHYLFLTERGEELKKTLSPLVKDAHLFVTRQLSDEENTQLKTLLNKVYNGIQ</sequence>
<name>A0A0B6APP1_PRIM2</name>
<gene>
    <name evidence="4" type="ORF">BG04_532</name>
</gene>
<keyword evidence="1" id="KW-0805">Transcription regulation</keyword>
<organism evidence="4 5">
    <name type="scientific">Priestia megaterium (strain ATCC 14581 / DSM 32 / CCUG 1817 / JCM 2506 / NBRC 15308 / NCIMB 9376 / NCTC 10342 / NRRL B-14308 / VKM B-512 / Ford 19)</name>
    <name type="common">Bacillus megaterium</name>
    <dbReference type="NCBI Taxonomy" id="1348623"/>
    <lineage>
        <taxon>Bacteria</taxon>
        <taxon>Bacillati</taxon>
        <taxon>Bacillota</taxon>
        <taxon>Bacilli</taxon>
        <taxon>Bacillales</taxon>
        <taxon>Bacillaceae</taxon>
        <taxon>Priestia</taxon>
    </lineage>
</organism>
<evidence type="ECO:0000313" key="5">
    <source>
        <dbReference type="Proteomes" id="UP000031829"/>
    </source>
</evidence>
<dbReference type="GO" id="GO:0003677">
    <property type="term" value="F:DNA binding"/>
    <property type="evidence" value="ECO:0007669"/>
    <property type="project" value="UniProtKB-KW"/>
</dbReference>
<dbReference type="PROSITE" id="PS01117">
    <property type="entry name" value="HTH_MARR_1"/>
    <property type="match status" value="1"/>
</dbReference>
<accession>A0A0B6APP1</accession>
<dbReference type="GO" id="GO:0003700">
    <property type="term" value="F:DNA-binding transcription factor activity"/>
    <property type="evidence" value="ECO:0007669"/>
    <property type="project" value="InterPro"/>
</dbReference>
<dbReference type="Proteomes" id="UP000031829">
    <property type="component" value="Chromosome"/>
</dbReference>
<dbReference type="AlphaFoldDB" id="A0A0B6APP1"/>
<dbReference type="Gene3D" id="1.10.10.10">
    <property type="entry name" value="Winged helix-like DNA-binding domain superfamily/Winged helix DNA-binding domain"/>
    <property type="match status" value="1"/>
</dbReference>